<name>A0A423VTI4_CYTCH</name>
<feature type="region of interest" description="Disordered" evidence="1">
    <location>
        <begin position="1"/>
        <end position="35"/>
    </location>
</feature>
<reference evidence="2 3" key="1">
    <citation type="submission" date="2015-09" db="EMBL/GenBank/DDBJ databases">
        <title>Host preference determinants of Valsa canker pathogens revealed by comparative genomics.</title>
        <authorList>
            <person name="Yin Z."/>
            <person name="Huang L."/>
        </authorList>
    </citation>
    <scope>NUCLEOTIDE SEQUENCE [LARGE SCALE GENOMIC DNA]</scope>
    <source>
        <strain evidence="2 3">YSFL</strain>
    </source>
</reference>
<comment type="caution">
    <text evidence="2">The sequence shown here is derived from an EMBL/GenBank/DDBJ whole genome shotgun (WGS) entry which is preliminary data.</text>
</comment>
<feature type="compositionally biased region" description="Polar residues" evidence="1">
    <location>
        <begin position="312"/>
        <end position="324"/>
    </location>
</feature>
<accession>A0A423VTI4</accession>
<organism evidence="2 3">
    <name type="scientific">Cytospora chrysosperma</name>
    <name type="common">Cytospora canker fungus</name>
    <name type="synonym">Sphaeria chrysosperma</name>
    <dbReference type="NCBI Taxonomy" id="252740"/>
    <lineage>
        <taxon>Eukaryota</taxon>
        <taxon>Fungi</taxon>
        <taxon>Dikarya</taxon>
        <taxon>Ascomycota</taxon>
        <taxon>Pezizomycotina</taxon>
        <taxon>Sordariomycetes</taxon>
        <taxon>Sordariomycetidae</taxon>
        <taxon>Diaporthales</taxon>
        <taxon>Cytosporaceae</taxon>
        <taxon>Cytospora</taxon>
    </lineage>
</organism>
<proteinExistence type="predicted"/>
<feature type="compositionally biased region" description="Polar residues" evidence="1">
    <location>
        <begin position="262"/>
        <end position="282"/>
    </location>
</feature>
<feature type="compositionally biased region" description="Basic and acidic residues" evidence="1">
    <location>
        <begin position="23"/>
        <end position="34"/>
    </location>
</feature>
<sequence length="364" mass="40450">MGVAEKPDGKPQILMKRTVSSRPLEKADSPKPKSDCGLVLLDGPRALKTWVEQTKSMAAGLNCLDALKIRDTIPRGMVPKSESEWLRKLRTETAQHIVLSHITPAVFAYMRVLGYNSICGKNAAETYESAKLAASRMHIPHRSGRDGAQGPSEEEVDRMVWEWQFSKRESYPAEISYDQAMAWLKKMLERRAETDDRVREILETFEQRDKARGNSSVPLDESDVPEQPPSGKRKSRDVEAESPGATPSPRQSEERQLKRPRSTITRESQHLVSRTKQSQASGAQPAVDKPTIGSTQLKHKPLPQHPDAHATDPQSLPQLGTTVLPSEPRIGSIGNSRTGSATREELFDTGLLTPRDLKSEPPES</sequence>
<protein>
    <submittedName>
        <fullName evidence="2">Uncharacterized protein</fullName>
    </submittedName>
</protein>
<dbReference type="AlphaFoldDB" id="A0A423VTI4"/>
<dbReference type="EMBL" id="LJZO01000028">
    <property type="protein sequence ID" value="ROV94385.1"/>
    <property type="molecule type" value="Genomic_DNA"/>
</dbReference>
<evidence type="ECO:0000313" key="2">
    <source>
        <dbReference type="EMBL" id="ROV94385.1"/>
    </source>
</evidence>
<keyword evidence="3" id="KW-1185">Reference proteome</keyword>
<gene>
    <name evidence="2" type="ORF">VSDG_05878</name>
</gene>
<evidence type="ECO:0000256" key="1">
    <source>
        <dbReference type="SAM" id="MobiDB-lite"/>
    </source>
</evidence>
<dbReference type="OrthoDB" id="5220426at2759"/>
<feature type="region of interest" description="Disordered" evidence="1">
    <location>
        <begin position="204"/>
        <end position="364"/>
    </location>
</feature>
<feature type="compositionally biased region" description="Basic and acidic residues" evidence="1">
    <location>
        <begin position="355"/>
        <end position="364"/>
    </location>
</feature>
<dbReference type="Proteomes" id="UP000284375">
    <property type="component" value="Unassembled WGS sequence"/>
</dbReference>
<evidence type="ECO:0000313" key="3">
    <source>
        <dbReference type="Proteomes" id="UP000284375"/>
    </source>
</evidence>